<dbReference type="Pfam" id="PF00589">
    <property type="entry name" value="Phage_integrase"/>
    <property type="match status" value="1"/>
</dbReference>
<dbReference type="Gene3D" id="1.10.443.10">
    <property type="entry name" value="Intergrase catalytic core"/>
    <property type="match status" value="1"/>
</dbReference>
<dbReference type="AlphaFoldDB" id="A0A837P9A6"/>
<sequence length="393" mass="46291">MASNYKISEITLKSGATKYQCVVYVGLDPATGKQRHTTIRRDTYKETEQALHAFIKDRDDGKLTASDNKTFKQVYDEWHIQYAKRVKPSTLYNVDSKYNANILPYFQYYAMKKITPSICQDMVNSVAKKIKSVNEMKMYASLIFKFAMKRGYITKNPMEFVEIPKDPKSFYWQGTQQIQRKYWLKSEVQQFLEIAQKEFHFYDYAMFRLLLFSGMRKGEMQGLNWSDLDMESGELKIDKTLTWNKIKSKFELQAPKTITSNRVIIIDPVTIKILKQWKLEQKKELMALGRTKEITKPDYPMFLNLHETYFPLSHLNNIMKYNFYKHHPTFHKISVHGLRHTHASLLFEAGASLKDVQSKLGHKDIQTTMNIYTHVTETKKQKTQDQFAEFMGF</sequence>
<organism evidence="6 7">
    <name type="scientific">Lactiplantibacillus plantarum WJL</name>
    <dbReference type="NCBI Taxonomy" id="1350466"/>
    <lineage>
        <taxon>Bacteria</taxon>
        <taxon>Bacillati</taxon>
        <taxon>Bacillota</taxon>
        <taxon>Bacilli</taxon>
        <taxon>Lactobacillales</taxon>
        <taxon>Lactobacillaceae</taxon>
        <taxon>Lactiplantibacillus</taxon>
    </lineage>
</organism>
<gene>
    <name evidence="6" type="ORF">WJL_1326</name>
</gene>
<evidence type="ECO:0000259" key="5">
    <source>
        <dbReference type="PROSITE" id="PS51898"/>
    </source>
</evidence>
<comment type="caution">
    <text evidence="6">The sequence shown here is derived from an EMBL/GenBank/DDBJ whole genome shotgun (WGS) entry which is preliminary data.</text>
</comment>
<dbReference type="PANTHER" id="PTHR30349:SF64">
    <property type="entry name" value="PROPHAGE INTEGRASE INTD-RELATED"/>
    <property type="match status" value="1"/>
</dbReference>
<evidence type="ECO:0000313" key="7">
    <source>
        <dbReference type="Proteomes" id="UP000050511"/>
    </source>
</evidence>
<evidence type="ECO:0000256" key="4">
    <source>
        <dbReference type="ARBA" id="ARBA00023172"/>
    </source>
</evidence>
<evidence type="ECO:0000256" key="2">
    <source>
        <dbReference type="ARBA" id="ARBA00022908"/>
    </source>
</evidence>
<keyword evidence="4" id="KW-0233">DNA recombination</keyword>
<evidence type="ECO:0000313" key="6">
    <source>
        <dbReference type="EMBL" id="KPN44249.1"/>
    </source>
</evidence>
<dbReference type="Proteomes" id="UP000050511">
    <property type="component" value="Unassembled WGS sequence"/>
</dbReference>
<dbReference type="CDD" id="cd01189">
    <property type="entry name" value="INT_ICEBs1_C_like"/>
    <property type="match status" value="1"/>
</dbReference>
<name>A0A837P9A6_LACPN</name>
<feature type="domain" description="Tyr recombinase" evidence="5">
    <location>
        <begin position="178"/>
        <end position="385"/>
    </location>
</feature>
<dbReference type="InterPro" id="IPR050090">
    <property type="entry name" value="Tyrosine_recombinase_XerCD"/>
</dbReference>
<dbReference type="InterPro" id="IPR010998">
    <property type="entry name" value="Integrase_recombinase_N"/>
</dbReference>
<dbReference type="Pfam" id="PF14659">
    <property type="entry name" value="Phage_int_SAM_3"/>
    <property type="match status" value="1"/>
</dbReference>
<dbReference type="RefSeq" id="WP_022638245.1">
    <property type="nucleotide sequence ID" value="NZ_AUTE01000014.1"/>
</dbReference>
<dbReference type="InterPro" id="IPR002104">
    <property type="entry name" value="Integrase_catalytic"/>
</dbReference>
<comment type="similarity">
    <text evidence="1">Belongs to the 'phage' integrase family.</text>
</comment>
<dbReference type="GO" id="GO:0006310">
    <property type="term" value="P:DNA recombination"/>
    <property type="evidence" value="ECO:0007669"/>
    <property type="project" value="UniProtKB-KW"/>
</dbReference>
<keyword evidence="2" id="KW-0229">DNA integration</keyword>
<protein>
    <submittedName>
        <fullName evidence="6">Integrase</fullName>
    </submittedName>
</protein>
<proteinExistence type="inferred from homology"/>
<dbReference type="SUPFAM" id="SSF56349">
    <property type="entry name" value="DNA breaking-rejoining enzymes"/>
    <property type="match status" value="1"/>
</dbReference>
<dbReference type="GO" id="GO:0003677">
    <property type="term" value="F:DNA binding"/>
    <property type="evidence" value="ECO:0007669"/>
    <property type="project" value="UniProtKB-KW"/>
</dbReference>
<dbReference type="InterPro" id="IPR013762">
    <property type="entry name" value="Integrase-like_cat_sf"/>
</dbReference>
<dbReference type="EMBL" id="LKLZ01000003">
    <property type="protein sequence ID" value="KPN44249.1"/>
    <property type="molecule type" value="Genomic_DNA"/>
</dbReference>
<keyword evidence="3" id="KW-0238">DNA-binding</keyword>
<dbReference type="GO" id="GO:0015074">
    <property type="term" value="P:DNA integration"/>
    <property type="evidence" value="ECO:0007669"/>
    <property type="project" value="UniProtKB-KW"/>
</dbReference>
<dbReference type="PANTHER" id="PTHR30349">
    <property type="entry name" value="PHAGE INTEGRASE-RELATED"/>
    <property type="match status" value="1"/>
</dbReference>
<dbReference type="Gene3D" id="1.10.150.130">
    <property type="match status" value="1"/>
</dbReference>
<evidence type="ECO:0000256" key="3">
    <source>
        <dbReference type="ARBA" id="ARBA00023125"/>
    </source>
</evidence>
<dbReference type="InterPro" id="IPR011010">
    <property type="entry name" value="DNA_brk_join_enz"/>
</dbReference>
<dbReference type="PROSITE" id="PS51898">
    <property type="entry name" value="TYR_RECOMBINASE"/>
    <property type="match status" value="1"/>
</dbReference>
<accession>A0A837P9A6</accession>
<evidence type="ECO:0000256" key="1">
    <source>
        <dbReference type="ARBA" id="ARBA00008857"/>
    </source>
</evidence>
<reference evidence="6 7" key="1">
    <citation type="submission" date="2015-10" db="EMBL/GenBank/DDBJ databases">
        <title>Resequencing of Lactobacillus plantarum WJL strain genome.</title>
        <authorList>
            <person name="Martino M.E."/>
        </authorList>
    </citation>
    <scope>NUCLEOTIDE SEQUENCE [LARGE SCALE GENOMIC DNA]</scope>
    <source>
        <strain evidence="6 7">WJL</strain>
    </source>
</reference>
<dbReference type="InterPro" id="IPR004107">
    <property type="entry name" value="Integrase_SAM-like_N"/>
</dbReference>